<evidence type="ECO:0000313" key="1">
    <source>
        <dbReference type="EMBL" id="CAK9042822.1"/>
    </source>
</evidence>
<name>A0ABP0LUB7_9DINO</name>
<comment type="caution">
    <text evidence="1">The sequence shown here is derived from an EMBL/GenBank/DDBJ whole genome shotgun (WGS) entry which is preliminary data.</text>
</comment>
<evidence type="ECO:0000313" key="2">
    <source>
        <dbReference type="Proteomes" id="UP001642484"/>
    </source>
</evidence>
<reference evidence="1 2" key="1">
    <citation type="submission" date="2024-02" db="EMBL/GenBank/DDBJ databases">
        <authorList>
            <person name="Chen Y."/>
            <person name="Shah S."/>
            <person name="Dougan E. K."/>
            <person name="Thang M."/>
            <person name="Chan C."/>
        </authorList>
    </citation>
    <scope>NUCLEOTIDE SEQUENCE [LARGE SCALE GENOMIC DNA]</scope>
</reference>
<sequence>MHQEIQPRSQRGEEFDLFERDRQAAQCAQAILGQTWRAVPRVAREETPGGQSAAGCSKTCTRPVRYIDEDIEVIGALRCYTASTSNRSRPVAWQPLVPSMTWCAPCPFLSWSMWLDLTGIIALVLSCPRTVEVDRRRDMWVDACAKLTPLDRTYRILERGMWSYVDNLTYAMCETAQ</sequence>
<dbReference type="EMBL" id="CAXAMN010014225">
    <property type="protein sequence ID" value="CAK9042822.1"/>
    <property type="molecule type" value="Genomic_DNA"/>
</dbReference>
<proteinExistence type="predicted"/>
<dbReference type="Proteomes" id="UP001642484">
    <property type="component" value="Unassembled WGS sequence"/>
</dbReference>
<organism evidence="1 2">
    <name type="scientific">Durusdinium trenchii</name>
    <dbReference type="NCBI Taxonomy" id="1381693"/>
    <lineage>
        <taxon>Eukaryota</taxon>
        <taxon>Sar</taxon>
        <taxon>Alveolata</taxon>
        <taxon>Dinophyceae</taxon>
        <taxon>Suessiales</taxon>
        <taxon>Symbiodiniaceae</taxon>
        <taxon>Durusdinium</taxon>
    </lineage>
</organism>
<protein>
    <submittedName>
        <fullName evidence="1">Uncharacterized protein</fullName>
    </submittedName>
</protein>
<gene>
    <name evidence="1" type="ORF">CCMP2556_LOCUS22742</name>
</gene>
<accession>A0ABP0LUB7</accession>
<keyword evidence="2" id="KW-1185">Reference proteome</keyword>